<evidence type="ECO:0000259" key="1">
    <source>
        <dbReference type="Pfam" id="PF07484"/>
    </source>
</evidence>
<dbReference type="Pfam" id="PF07484">
    <property type="entry name" value="Collar"/>
    <property type="match status" value="1"/>
</dbReference>
<proteinExistence type="predicted"/>
<feature type="domain" description="Phage tail collar" evidence="1">
    <location>
        <begin position="6"/>
        <end position="62"/>
    </location>
</feature>
<dbReference type="InterPro" id="IPR011083">
    <property type="entry name" value="Phage_tail_collar_dom"/>
</dbReference>
<gene>
    <name evidence="2" type="ORF">N4T19_15220</name>
</gene>
<accession>A0ABY5ZUD0</accession>
<evidence type="ECO:0000313" key="2">
    <source>
        <dbReference type="EMBL" id="UXC17058.1"/>
    </source>
</evidence>
<dbReference type="InterPro" id="IPR037053">
    <property type="entry name" value="Phage_tail_collar_dom_sf"/>
</dbReference>
<organism evidence="2 3">
    <name type="scientific">Comamonas squillarum</name>
    <dbReference type="NCBI Taxonomy" id="2977320"/>
    <lineage>
        <taxon>Bacteria</taxon>
        <taxon>Pseudomonadati</taxon>
        <taxon>Pseudomonadota</taxon>
        <taxon>Betaproteobacteria</taxon>
        <taxon>Burkholderiales</taxon>
        <taxon>Comamonadaceae</taxon>
        <taxon>Comamonas</taxon>
    </lineage>
</organism>
<name>A0ABY5ZUD0_9BURK</name>
<dbReference type="Gene3D" id="3.90.1340.10">
    <property type="entry name" value="Phage tail collar domain"/>
    <property type="match status" value="1"/>
</dbReference>
<dbReference type="EMBL" id="CP104377">
    <property type="protein sequence ID" value="UXC17058.1"/>
    <property type="molecule type" value="Genomic_DNA"/>
</dbReference>
<keyword evidence="3" id="KW-1185">Reference proteome</keyword>
<sequence length="174" mass="17937">MEPFIGMITMFAGNFAPRGWAYCAGQTLAISQNPALFSILGTTYGGNGQTTFQLPNLMGRVPVGAGQGPGLPFVTLGEQSGTPTITLNLQQLPQHNHPTIASTSAGTLQAPATGAFLAQSNQRDAQYVEASGVGTTVPLGGSSIAGGSQPISIMQPYLGINFIIALEGIFPSRN</sequence>
<dbReference type="RefSeq" id="WP_116926761.1">
    <property type="nucleotide sequence ID" value="NZ_CP104377.1"/>
</dbReference>
<reference evidence="2" key="1">
    <citation type="submission" date="2022-09" db="EMBL/GenBank/DDBJ databases">
        <title>Bacterial diversity in gut of crayfish and pufferfish.</title>
        <authorList>
            <person name="Huang Y."/>
        </authorList>
    </citation>
    <scope>NUCLEOTIDE SEQUENCE</scope>
    <source>
        <strain evidence="2">PR12</strain>
    </source>
</reference>
<protein>
    <submittedName>
        <fullName evidence="2">Tail fiber protein</fullName>
    </submittedName>
</protein>
<dbReference type="SUPFAM" id="SSF88874">
    <property type="entry name" value="Receptor-binding domain of short tail fibre protein gp12"/>
    <property type="match status" value="1"/>
</dbReference>
<dbReference type="Proteomes" id="UP001058290">
    <property type="component" value="Chromosome"/>
</dbReference>
<evidence type="ECO:0000313" key="3">
    <source>
        <dbReference type="Proteomes" id="UP001058290"/>
    </source>
</evidence>